<evidence type="ECO:0000256" key="3">
    <source>
        <dbReference type="SAM" id="MobiDB-lite"/>
    </source>
</evidence>
<reference evidence="4 5" key="1">
    <citation type="submission" date="2016-10" db="EMBL/GenBank/DDBJ databases">
        <authorList>
            <person name="de Groot N.N."/>
        </authorList>
    </citation>
    <scope>NUCLEOTIDE SEQUENCE [LARGE SCALE GENOMIC DNA]</scope>
    <source>
        <strain evidence="4 5">B7-7</strain>
    </source>
</reference>
<dbReference type="Pfam" id="PF02410">
    <property type="entry name" value="RsfS"/>
    <property type="match status" value="1"/>
</dbReference>
<keyword evidence="2" id="KW-0678">Repressor</keyword>
<keyword evidence="2" id="KW-0810">Translation regulation</keyword>
<dbReference type="HAMAP" id="MF_01477">
    <property type="entry name" value="Iojap_RsfS"/>
    <property type="match status" value="1"/>
</dbReference>
<dbReference type="NCBIfam" id="TIGR00090">
    <property type="entry name" value="rsfS_iojap_ybeB"/>
    <property type="match status" value="1"/>
</dbReference>
<comment type="similarity">
    <text evidence="1 2">Belongs to the Iojap/RsfS family.</text>
</comment>
<dbReference type="AlphaFoldDB" id="A0A1H9ED27"/>
<protein>
    <recommendedName>
        <fullName evidence="2">Ribosomal silencing factor RsfS</fullName>
    </recommendedName>
</protein>
<evidence type="ECO:0000313" key="5">
    <source>
        <dbReference type="Proteomes" id="UP000199496"/>
    </source>
</evidence>
<evidence type="ECO:0000256" key="2">
    <source>
        <dbReference type="HAMAP-Rule" id="MF_01477"/>
    </source>
</evidence>
<name>A0A1H9ED27_9GAMM</name>
<comment type="subunit">
    <text evidence="2">Interacts with ribosomal protein uL14 (rplN).</text>
</comment>
<evidence type="ECO:0000256" key="1">
    <source>
        <dbReference type="ARBA" id="ARBA00010574"/>
    </source>
</evidence>
<gene>
    <name evidence="2" type="primary">rsfS</name>
    <name evidence="4" type="ORF">SAMN05421693_12115</name>
</gene>
<dbReference type="PANTHER" id="PTHR21043:SF0">
    <property type="entry name" value="MITOCHONDRIAL ASSEMBLY OF RIBOSOMAL LARGE SUBUNIT PROTEIN 1"/>
    <property type="match status" value="1"/>
</dbReference>
<dbReference type="GO" id="GO:0017148">
    <property type="term" value="P:negative regulation of translation"/>
    <property type="evidence" value="ECO:0007669"/>
    <property type="project" value="UniProtKB-UniRule"/>
</dbReference>
<sequence length="132" mass="14657">MQTEQLTQIVLQALEDMKAQNVQCLDVRGKTALTDTMVIASGSSNRHVKSLADNVIMKAKAAGVQPLGAEGEREGEWVLVDLDDVVVHVMLPQVRDFYSLEKLWLTDESPQATPDQDQEDDSPAAALRRLRR</sequence>
<organism evidence="4 5">
    <name type="scientific">Ectothiorhodospira magna</name>
    <dbReference type="NCBI Taxonomy" id="867345"/>
    <lineage>
        <taxon>Bacteria</taxon>
        <taxon>Pseudomonadati</taxon>
        <taxon>Pseudomonadota</taxon>
        <taxon>Gammaproteobacteria</taxon>
        <taxon>Chromatiales</taxon>
        <taxon>Ectothiorhodospiraceae</taxon>
        <taxon>Ectothiorhodospira</taxon>
    </lineage>
</organism>
<dbReference type="RefSeq" id="WP_090207897.1">
    <property type="nucleotide sequence ID" value="NZ_FOFO01000021.1"/>
</dbReference>
<keyword evidence="2" id="KW-0963">Cytoplasm</keyword>
<accession>A0A1H9ED27</accession>
<comment type="function">
    <text evidence="2">Functions as a ribosomal silencing factor. Interacts with ribosomal protein uL14 (rplN), blocking formation of intersubunit bridge B8. Prevents association of the 30S and 50S ribosomal subunits and the formation of functional ribosomes, thus repressing translation.</text>
</comment>
<dbReference type="InterPro" id="IPR004394">
    <property type="entry name" value="Iojap/RsfS/C7orf30"/>
</dbReference>
<dbReference type="GO" id="GO:0005737">
    <property type="term" value="C:cytoplasm"/>
    <property type="evidence" value="ECO:0007669"/>
    <property type="project" value="UniProtKB-SubCell"/>
</dbReference>
<evidence type="ECO:0000313" key="4">
    <source>
        <dbReference type="EMBL" id="SEQ23163.1"/>
    </source>
</evidence>
<dbReference type="Gene3D" id="3.30.460.10">
    <property type="entry name" value="Beta Polymerase, domain 2"/>
    <property type="match status" value="1"/>
</dbReference>
<dbReference type="STRING" id="867345.SAMN05421693_12115"/>
<dbReference type="EMBL" id="FOFO01000021">
    <property type="protein sequence ID" value="SEQ23163.1"/>
    <property type="molecule type" value="Genomic_DNA"/>
</dbReference>
<dbReference type="PANTHER" id="PTHR21043">
    <property type="entry name" value="IOJAP SUPERFAMILY ORTHOLOG"/>
    <property type="match status" value="1"/>
</dbReference>
<dbReference type="InterPro" id="IPR043519">
    <property type="entry name" value="NT_sf"/>
</dbReference>
<dbReference type="SUPFAM" id="SSF81301">
    <property type="entry name" value="Nucleotidyltransferase"/>
    <property type="match status" value="1"/>
</dbReference>
<comment type="subcellular location">
    <subcellularLocation>
        <location evidence="2">Cytoplasm</location>
    </subcellularLocation>
</comment>
<dbReference type="OrthoDB" id="9793681at2"/>
<proteinExistence type="inferred from homology"/>
<feature type="region of interest" description="Disordered" evidence="3">
    <location>
        <begin position="108"/>
        <end position="132"/>
    </location>
</feature>
<dbReference type="GO" id="GO:0043023">
    <property type="term" value="F:ribosomal large subunit binding"/>
    <property type="evidence" value="ECO:0007669"/>
    <property type="project" value="TreeGrafter"/>
</dbReference>
<dbReference type="GO" id="GO:0042256">
    <property type="term" value="P:cytosolic ribosome assembly"/>
    <property type="evidence" value="ECO:0007669"/>
    <property type="project" value="UniProtKB-UniRule"/>
</dbReference>
<keyword evidence="5" id="KW-1185">Reference proteome</keyword>
<dbReference type="GO" id="GO:0090071">
    <property type="term" value="P:negative regulation of ribosome biogenesis"/>
    <property type="evidence" value="ECO:0007669"/>
    <property type="project" value="UniProtKB-UniRule"/>
</dbReference>
<dbReference type="Proteomes" id="UP000199496">
    <property type="component" value="Unassembled WGS sequence"/>
</dbReference>